<evidence type="ECO:0000313" key="1">
    <source>
        <dbReference type="EMBL" id="AJA53156.1"/>
    </source>
</evidence>
<dbReference type="AlphaFoldDB" id="A0A0H3JA20"/>
<dbReference type="EMBL" id="CP009268">
    <property type="protein sequence ID" value="AJA53156.1"/>
    <property type="molecule type" value="Genomic_DNA"/>
</dbReference>
<dbReference type="EMBL" id="JPGY02000001">
    <property type="protein sequence ID" value="KRU10836.1"/>
    <property type="molecule type" value="Genomic_DNA"/>
</dbReference>
<reference evidence="2" key="2">
    <citation type="submission" date="2015-10" db="EMBL/GenBank/DDBJ databases">
        <title>Improved Draft Genome Sequence of Clostridium pasteurianum Strain ATCC 6013 (DSM 525) Using a Hybrid Next-Generation Sequencing Approach.</title>
        <authorList>
            <person name="Pyne M.E."/>
            <person name="Utturkar S.M."/>
            <person name="Brown S.D."/>
            <person name="Moo-Young M."/>
            <person name="Chung D.A."/>
            <person name="Chou P.C."/>
        </authorList>
    </citation>
    <scope>NUCLEOTIDE SEQUENCE</scope>
    <source>
        <strain evidence="2">ATCC 6013</strain>
    </source>
</reference>
<dbReference type="KEGG" id="cpae:CPAST_c31020"/>
<dbReference type="GeneID" id="93075211"/>
<evidence type="ECO:0000313" key="4">
    <source>
        <dbReference type="Proteomes" id="UP000030905"/>
    </source>
</evidence>
<reference evidence="1 4" key="1">
    <citation type="journal article" date="2015" name="Genome Announc.">
        <title>Complete Genome Sequence of the Nitrogen-Fixing and Solvent-Producing Clostridium pasteurianum DSM 525.</title>
        <authorList>
            <person name="Poehlein A."/>
            <person name="Grosse-Honebrink A."/>
            <person name="Zhang Y."/>
            <person name="Minton N.P."/>
            <person name="Daniel R."/>
        </authorList>
    </citation>
    <scope>NUCLEOTIDE SEQUENCE [LARGE SCALE GENOMIC DNA]</scope>
    <source>
        <strain evidence="1">DSM 525</strain>
        <strain evidence="4">DSM 525 / ATCC 6013</strain>
    </source>
</reference>
<evidence type="ECO:0000313" key="2">
    <source>
        <dbReference type="EMBL" id="KRU10836.1"/>
    </source>
</evidence>
<dbReference type="KEGG" id="cpat:CLPA_c31020"/>
<protein>
    <submittedName>
        <fullName evidence="1">Uncharacterized protein</fullName>
    </submittedName>
</protein>
<name>A0A0H3JA20_CLOPA</name>
<dbReference type="Proteomes" id="UP000030905">
    <property type="component" value="Chromosome"/>
</dbReference>
<dbReference type="Proteomes" id="UP000028042">
    <property type="component" value="Unassembled WGS sequence"/>
</dbReference>
<keyword evidence="4" id="KW-1185">Reference proteome</keyword>
<evidence type="ECO:0000313" key="3">
    <source>
        <dbReference type="Proteomes" id="UP000028042"/>
    </source>
</evidence>
<gene>
    <name evidence="1" type="ORF">CLPA_c31020</name>
    <name evidence="2" type="ORF">CP6013_00083</name>
</gene>
<proteinExistence type="predicted"/>
<accession>A0A0H3JA20</accession>
<dbReference type="eggNOG" id="ENOG5033A7X">
    <property type="taxonomic scope" value="Bacteria"/>
</dbReference>
<reference evidence="2 3" key="3">
    <citation type="journal article" name="Genome Announc.">
        <title>Improved Draft Genome Sequence of Clostridium pasteurianum Strain ATCC 6013 (DSM 525) Using a Hybrid Next-Generation Sequencing Approach.</title>
        <authorList>
            <person name="Pyne M.E."/>
            <person name="Utturkar S."/>
            <person name="Brown S.D."/>
            <person name="Moo-Young M."/>
            <person name="Chung D.A."/>
            <person name="Chou C.P."/>
        </authorList>
    </citation>
    <scope>NUCLEOTIDE SEQUENCE [LARGE SCALE GENOMIC DNA]</scope>
    <source>
        <strain evidence="2 3">ATCC 6013</strain>
    </source>
</reference>
<sequence length="194" mass="22462">MAKCISCDKKIKFSRQCPALNGVICSSCCGSKKGLEIECVSDCKYFVEGAIKENKKQIMQLVKQSFNREEDIYQDSRMLKLIGPFEEFIFENYYNNTNVTDDFITDCYTKIFYSLDGKGNIYTFNEIEKEIFNMFNKNAKKTKMPVESQKLILIRMMKTVDNVTGGRFGNRMYLELLRNDFTGTGTIAEIMDKM</sequence>
<dbReference type="PATRIC" id="fig|1262449.3.peg.2371"/>
<dbReference type="RefSeq" id="WP_003445516.1">
    <property type="nucleotide sequence ID" value="NZ_ANZB01000007.1"/>
</dbReference>
<organism evidence="1 4">
    <name type="scientific">Clostridium pasteurianum DSM 525 = ATCC 6013</name>
    <dbReference type="NCBI Taxonomy" id="1262449"/>
    <lineage>
        <taxon>Bacteria</taxon>
        <taxon>Bacillati</taxon>
        <taxon>Bacillota</taxon>
        <taxon>Clostridia</taxon>
        <taxon>Eubacteriales</taxon>
        <taxon>Clostridiaceae</taxon>
        <taxon>Clostridium</taxon>
    </lineage>
</organism>